<organism evidence="2 3">
    <name type="scientific">Crotalaria pallida</name>
    <name type="common">Smooth rattlebox</name>
    <name type="synonym">Crotalaria striata</name>
    <dbReference type="NCBI Taxonomy" id="3830"/>
    <lineage>
        <taxon>Eukaryota</taxon>
        <taxon>Viridiplantae</taxon>
        <taxon>Streptophyta</taxon>
        <taxon>Embryophyta</taxon>
        <taxon>Tracheophyta</taxon>
        <taxon>Spermatophyta</taxon>
        <taxon>Magnoliopsida</taxon>
        <taxon>eudicotyledons</taxon>
        <taxon>Gunneridae</taxon>
        <taxon>Pentapetalae</taxon>
        <taxon>rosids</taxon>
        <taxon>fabids</taxon>
        <taxon>Fabales</taxon>
        <taxon>Fabaceae</taxon>
        <taxon>Papilionoideae</taxon>
        <taxon>50 kb inversion clade</taxon>
        <taxon>genistoids sensu lato</taxon>
        <taxon>core genistoids</taxon>
        <taxon>Crotalarieae</taxon>
        <taxon>Crotalaria</taxon>
    </lineage>
</organism>
<dbReference type="GO" id="GO:0070300">
    <property type="term" value="F:phosphatidic acid binding"/>
    <property type="evidence" value="ECO:0007669"/>
    <property type="project" value="InterPro"/>
</dbReference>
<evidence type="ECO:0000313" key="3">
    <source>
        <dbReference type="Proteomes" id="UP001372338"/>
    </source>
</evidence>
<proteinExistence type="predicted"/>
<protein>
    <submittedName>
        <fullName evidence="2">Uncharacterized protein</fullName>
    </submittedName>
</protein>
<feature type="region of interest" description="Disordered" evidence="1">
    <location>
        <begin position="171"/>
        <end position="243"/>
    </location>
</feature>
<dbReference type="Proteomes" id="UP001372338">
    <property type="component" value="Unassembled WGS sequence"/>
</dbReference>
<comment type="caution">
    <text evidence="2">The sequence shown here is derived from an EMBL/GenBank/DDBJ whole genome shotgun (WGS) entry which is preliminary data.</text>
</comment>
<accession>A0AAN9E5Q0</accession>
<keyword evidence="3" id="KW-1185">Reference proteome</keyword>
<reference evidence="2 3" key="1">
    <citation type="submission" date="2024-01" db="EMBL/GenBank/DDBJ databases">
        <title>The genomes of 5 underutilized Papilionoideae crops provide insights into root nodulation and disease resistanc.</title>
        <authorList>
            <person name="Yuan L."/>
        </authorList>
    </citation>
    <scope>NUCLEOTIDE SEQUENCE [LARGE SCALE GENOMIC DNA]</scope>
    <source>
        <strain evidence="2">ZHUSHIDOU_FW_LH</strain>
        <tissue evidence="2">Leaf</tissue>
    </source>
</reference>
<evidence type="ECO:0000256" key="1">
    <source>
        <dbReference type="SAM" id="MobiDB-lite"/>
    </source>
</evidence>
<dbReference type="EMBL" id="JAYWIO010000008">
    <property type="protein sequence ID" value="KAK7246635.1"/>
    <property type="molecule type" value="Genomic_DNA"/>
</dbReference>
<dbReference type="InterPro" id="IPR038943">
    <property type="entry name" value="PLDrp1-like"/>
</dbReference>
<name>A0AAN9E5Q0_CROPI</name>
<feature type="compositionally biased region" description="Acidic residues" evidence="1">
    <location>
        <begin position="192"/>
        <end position="204"/>
    </location>
</feature>
<dbReference type="GO" id="GO:0004674">
    <property type="term" value="F:protein serine/threonine kinase activity"/>
    <property type="evidence" value="ECO:0007669"/>
    <property type="project" value="TreeGrafter"/>
</dbReference>
<evidence type="ECO:0000313" key="2">
    <source>
        <dbReference type="EMBL" id="KAK7246635.1"/>
    </source>
</evidence>
<dbReference type="PANTHER" id="PTHR33971:SF3">
    <property type="entry name" value="UBIQUITIN CARBOXYL-TERMINAL HYDROLASE 36"/>
    <property type="match status" value="1"/>
</dbReference>
<gene>
    <name evidence="2" type="ORF">RIF29_41505</name>
</gene>
<sequence>MAFNSSTYSGSDYGEYNFNSYTLNYDYEQTPPFMSYNGYDYNQPNYVYDDPNLYYAPNYPSQNYQTISYSATNFSDPKSIEYDPNYGMTQLVISYNNLEFNEPAFDEYDPTPYGGGYDMAETYGKPLPPSDKICYPRSGSISSINPPFDSVPVEPIVPLPIVEKETDEKAIIPLNNGNSSQVAEVEEKPREVDEDNNYDDEFETHDEKPNEGDESEDNEENGQHEDDYGSGIGDEYEKQVAPPQCPSGYGLEAMDICESLFGYWPCLSRMKKREQEHCCEEIMANNNRGNNCMHENMWKFSAADYLFGNPDPYSGCGRGEDGNSSSPSIYGGDLIVYGYDYERHYPTQAQYKQIDFSYTDQSW</sequence>
<dbReference type="AlphaFoldDB" id="A0AAN9E5Q0"/>
<dbReference type="PANTHER" id="PTHR33971">
    <property type="entry name" value="OS06G0232000 PROTEIN"/>
    <property type="match status" value="1"/>
</dbReference>